<evidence type="ECO:0000256" key="3">
    <source>
        <dbReference type="ARBA" id="ARBA00012438"/>
    </source>
</evidence>
<evidence type="ECO:0000256" key="12">
    <source>
        <dbReference type="SAM" id="Coils"/>
    </source>
</evidence>
<dbReference type="InterPro" id="IPR035965">
    <property type="entry name" value="PAS-like_dom_sf"/>
</dbReference>
<keyword evidence="10" id="KW-0902">Two-component regulatory system</keyword>
<dbReference type="Proteomes" id="UP000236728">
    <property type="component" value="Unassembled WGS sequence"/>
</dbReference>
<keyword evidence="6" id="KW-0547">Nucleotide-binding</keyword>
<dbReference type="GO" id="GO:0005524">
    <property type="term" value="F:ATP binding"/>
    <property type="evidence" value="ECO:0007669"/>
    <property type="project" value="UniProtKB-KW"/>
</dbReference>
<dbReference type="GO" id="GO:0000156">
    <property type="term" value="F:phosphorelay response regulator activity"/>
    <property type="evidence" value="ECO:0007669"/>
    <property type="project" value="TreeGrafter"/>
</dbReference>
<evidence type="ECO:0000259" key="13">
    <source>
        <dbReference type="PROSITE" id="PS50109"/>
    </source>
</evidence>
<evidence type="ECO:0000313" key="16">
    <source>
        <dbReference type="Proteomes" id="UP000236728"/>
    </source>
</evidence>
<accession>A0A1H5UTI4</accession>
<keyword evidence="12" id="KW-0175">Coiled coil</keyword>
<dbReference type="EMBL" id="FNVA01000001">
    <property type="protein sequence ID" value="SEF78383.1"/>
    <property type="molecule type" value="Genomic_DNA"/>
</dbReference>
<feature type="domain" description="Histidine kinase" evidence="13">
    <location>
        <begin position="261"/>
        <end position="462"/>
    </location>
</feature>
<evidence type="ECO:0000256" key="9">
    <source>
        <dbReference type="ARBA" id="ARBA00022989"/>
    </source>
</evidence>
<keyword evidence="4" id="KW-0808">Transferase</keyword>
<sequence length="468" mass="51406">MFSPFVPLDRWSKSRVLFTSGALILLIAGVDWRVADDIPLGFLYLVPMLMLGRVLTRWQIVPTAAVLTVLTENFDSFFWTFRTGLPRDVLYFAAYLAIGIFVNESARNRQIIERHVSEIERESAARQLAEEQLKVLIETSPAAIFTTDADGCVVMANDAAHRMLALAPGDLCGQLLDRFFPGLSTVPHHNLSRHFFRTVMQSRGVRADGDTFVAEICFSTYATKAGVRLAAMVLDSSEELRTHEQSSLHQMLVGSRIAVSAVSHEVRNVCGAIKVVHQNLVRGLVLKGNSDFDALGNLVVALERIAAVDLGQYPENNTAVDLIAVLDDLKIVIAPTVQEGDIECTWHVDSSLPPVWGDRTKIMQIFLNLITNSVRALRQCDRERRLSVTARSTHGGVAVDVVDNGGGVSRPQELFHPFQPGARATGLGLYLSRAFARSFGGDLRYCGQEGVASFTVNFNAVPLEDSGP</sequence>
<dbReference type="EC" id="2.7.13.3" evidence="3"/>
<dbReference type="InterPro" id="IPR013767">
    <property type="entry name" value="PAS_fold"/>
</dbReference>
<evidence type="ECO:0000256" key="2">
    <source>
        <dbReference type="ARBA" id="ARBA00004141"/>
    </source>
</evidence>
<dbReference type="InterPro" id="IPR050351">
    <property type="entry name" value="BphY/WalK/GraS-like"/>
</dbReference>
<dbReference type="GO" id="GO:0006355">
    <property type="term" value="P:regulation of DNA-templated transcription"/>
    <property type="evidence" value="ECO:0007669"/>
    <property type="project" value="InterPro"/>
</dbReference>
<keyword evidence="7" id="KW-0418">Kinase</keyword>
<dbReference type="NCBIfam" id="TIGR00229">
    <property type="entry name" value="sensory_box"/>
    <property type="match status" value="1"/>
</dbReference>
<comment type="catalytic activity">
    <reaction evidence="1">
        <text>ATP + protein L-histidine = ADP + protein N-phospho-L-histidine.</text>
        <dbReference type="EC" id="2.7.13.3"/>
    </reaction>
</comment>
<feature type="coiled-coil region" evidence="12">
    <location>
        <begin position="112"/>
        <end position="139"/>
    </location>
</feature>
<dbReference type="AlphaFoldDB" id="A0A1H5UTI4"/>
<dbReference type="PRINTS" id="PR00344">
    <property type="entry name" value="BCTRLSENSOR"/>
</dbReference>
<dbReference type="PROSITE" id="PS50112">
    <property type="entry name" value="PAS"/>
    <property type="match status" value="1"/>
</dbReference>
<dbReference type="InterPro" id="IPR003594">
    <property type="entry name" value="HATPase_dom"/>
</dbReference>
<evidence type="ECO:0000256" key="1">
    <source>
        <dbReference type="ARBA" id="ARBA00000085"/>
    </source>
</evidence>
<dbReference type="InterPro" id="IPR004358">
    <property type="entry name" value="Sig_transdc_His_kin-like_C"/>
</dbReference>
<dbReference type="SUPFAM" id="SSF55874">
    <property type="entry name" value="ATPase domain of HSP90 chaperone/DNA topoisomerase II/histidine kinase"/>
    <property type="match status" value="1"/>
</dbReference>
<organism evidence="15 16">
    <name type="scientific">Bryocella elongata</name>
    <dbReference type="NCBI Taxonomy" id="863522"/>
    <lineage>
        <taxon>Bacteria</taxon>
        <taxon>Pseudomonadati</taxon>
        <taxon>Acidobacteriota</taxon>
        <taxon>Terriglobia</taxon>
        <taxon>Terriglobales</taxon>
        <taxon>Acidobacteriaceae</taxon>
        <taxon>Bryocella</taxon>
    </lineage>
</organism>
<dbReference type="GO" id="GO:0030295">
    <property type="term" value="F:protein kinase activator activity"/>
    <property type="evidence" value="ECO:0007669"/>
    <property type="project" value="TreeGrafter"/>
</dbReference>
<evidence type="ECO:0000256" key="5">
    <source>
        <dbReference type="ARBA" id="ARBA00022692"/>
    </source>
</evidence>
<dbReference type="PANTHER" id="PTHR42878:SF7">
    <property type="entry name" value="SENSOR HISTIDINE KINASE GLRK"/>
    <property type="match status" value="1"/>
</dbReference>
<comment type="subcellular location">
    <subcellularLocation>
        <location evidence="2">Membrane</location>
        <topology evidence="2">Multi-pass membrane protein</topology>
    </subcellularLocation>
</comment>
<evidence type="ECO:0000256" key="11">
    <source>
        <dbReference type="ARBA" id="ARBA00023136"/>
    </source>
</evidence>
<dbReference type="InterPro" id="IPR005467">
    <property type="entry name" value="His_kinase_dom"/>
</dbReference>
<dbReference type="InterPro" id="IPR036890">
    <property type="entry name" value="HATPase_C_sf"/>
</dbReference>
<dbReference type="SMART" id="SM00387">
    <property type="entry name" value="HATPase_c"/>
    <property type="match status" value="1"/>
</dbReference>
<dbReference type="Gene3D" id="3.30.450.20">
    <property type="entry name" value="PAS domain"/>
    <property type="match status" value="1"/>
</dbReference>
<dbReference type="SUPFAM" id="SSF55785">
    <property type="entry name" value="PYP-like sensor domain (PAS domain)"/>
    <property type="match status" value="1"/>
</dbReference>
<evidence type="ECO:0000256" key="4">
    <source>
        <dbReference type="ARBA" id="ARBA00022679"/>
    </source>
</evidence>
<evidence type="ECO:0000256" key="10">
    <source>
        <dbReference type="ARBA" id="ARBA00023012"/>
    </source>
</evidence>
<keyword evidence="8" id="KW-0067">ATP-binding</keyword>
<evidence type="ECO:0000256" key="7">
    <source>
        <dbReference type="ARBA" id="ARBA00022777"/>
    </source>
</evidence>
<dbReference type="GO" id="GO:0007234">
    <property type="term" value="P:osmosensory signaling via phosphorelay pathway"/>
    <property type="evidence" value="ECO:0007669"/>
    <property type="project" value="TreeGrafter"/>
</dbReference>
<evidence type="ECO:0000313" key="15">
    <source>
        <dbReference type="EMBL" id="SEF78383.1"/>
    </source>
</evidence>
<keyword evidence="9" id="KW-1133">Transmembrane helix</keyword>
<dbReference type="Pfam" id="PF00989">
    <property type="entry name" value="PAS"/>
    <property type="match status" value="1"/>
</dbReference>
<dbReference type="SMART" id="SM00091">
    <property type="entry name" value="PAS"/>
    <property type="match status" value="1"/>
</dbReference>
<proteinExistence type="predicted"/>
<evidence type="ECO:0000256" key="8">
    <source>
        <dbReference type="ARBA" id="ARBA00022840"/>
    </source>
</evidence>
<dbReference type="Pfam" id="PF02518">
    <property type="entry name" value="HATPase_c"/>
    <property type="match status" value="1"/>
</dbReference>
<evidence type="ECO:0000256" key="6">
    <source>
        <dbReference type="ARBA" id="ARBA00022741"/>
    </source>
</evidence>
<feature type="domain" description="PAS" evidence="14">
    <location>
        <begin position="129"/>
        <end position="174"/>
    </location>
</feature>
<protein>
    <recommendedName>
        <fullName evidence="3">histidine kinase</fullName>
        <ecNumber evidence="3">2.7.13.3</ecNumber>
    </recommendedName>
</protein>
<dbReference type="Gene3D" id="3.30.565.10">
    <property type="entry name" value="Histidine kinase-like ATPase, C-terminal domain"/>
    <property type="match status" value="1"/>
</dbReference>
<dbReference type="PANTHER" id="PTHR42878">
    <property type="entry name" value="TWO-COMPONENT HISTIDINE KINASE"/>
    <property type="match status" value="1"/>
</dbReference>
<dbReference type="InterPro" id="IPR000014">
    <property type="entry name" value="PAS"/>
</dbReference>
<dbReference type="GO" id="GO:0004673">
    <property type="term" value="F:protein histidine kinase activity"/>
    <property type="evidence" value="ECO:0007669"/>
    <property type="project" value="UniProtKB-EC"/>
</dbReference>
<gene>
    <name evidence="15" type="ORF">SAMN05421819_1192</name>
</gene>
<reference evidence="15 16" key="1">
    <citation type="submission" date="2016-10" db="EMBL/GenBank/DDBJ databases">
        <authorList>
            <person name="de Groot N.N."/>
        </authorList>
    </citation>
    <scope>NUCLEOTIDE SEQUENCE [LARGE SCALE GENOMIC DNA]</scope>
    <source>
        <strain evidence="15 16">DSM 22489</strain>
    </source>
</reference>
<dbReference type="PROSITE" id="PS50109">
    <property type="entry name" value="HIS_KIN"/>
    <property type="match status" value="1"/>
</dbReference>
<dbReference type="GO" id="GO:0016020">
    <property type="term" value="C:membrane"/>
    <property type="evidence" value="ECO:0007669"/>
    <property type="project" value="UniProtKB-SubCell"/>
</dbReference>
<dbReference type="CDD" id="cd00130">
    <property type="entry name" value="PAS"/>
    <property type="match status" value="1"/>
</dbReference>
<keyword evidence="11" id="KW-0472">Membrane</keyword>
<keyword evidence="5" id="KW-0812">Transmembrane</keyword>
<name>A0A1H5UTI4_9BACT</name>
<keyword evidence="16" id="KW-1185">Reference proteome</keyword>
<evidence type="ECO:0000259" key="14">
    <source>
        <dbReference type="PROSITE" id="PS50112"/>
    </source>
</evidence>